<evidence type="ECO:0000313" key="3">
    <source>
        <dbReference type="Proteomes" id="UP000237344"/>
    </source>
</evidence>
<keyword evidence="1" id="KW-0812">Transmembrane</keyword>
<reference evidence="2 3" key="1">
    <citation type="submission" date="2018-01" db="EMBL/GenBank/DDBJ databases">
        <title>Draft Genome Sequence of Komagataeibacter maltaceti LMG 1529, a Vinegar Producing Acetic Acid Bacterium Isolated from Malt Vinegar Brewery Acetifiers.</title>
        <authorList>
            <person name="Zhang Q."/>
            <person name="Hollensteiner J."/>
            <person name="Poehlein A."/>
            <person name="Daniel R."/>
        </authorList>
    </citation>
    <scope>NUCLEOTIDE SEQUENCE [LARGE SCALE GENOMIC DNA]</scope>
    <source>
        <strain evidence="2 3">LMG 1529</strain>
    </source>
</reference>
<name>A0A2S3VZF9_9PROT</name>
<evidence type="ECO:0000256" key="1">
    <source>
        <dbReference type="SAM" id="Phobius"/>
    </source>
</evidence>
<dbReference type="AlphaFoldDB" id="A0A2S3VZF9"/>
<feature type="transmembrane region" description="Helical" evidence="1">
    <location>
        <begin position="87"/>
        <end position="107"/>
    </location>
</feature>
<keyword evidence="1" id="KW-0472">Membrane</keyword>
<protein>
    <recommendedName>
        <fullName evidence="4">GNAT family acetyltransferase</fullName>
    </recommendedName>
</protein>
<evidence type="ECO:0008006" key="4">
    <source>
        <dbReference type="Google" id="ProtNLM"/>
    </source>
</evidence>
<proteinExistence type="predicted"/>
<dbReference type="OrthoDB" id="7204915at2"/>
<sequence length="155" mass="17087">MRFLSRIAFAIASVVLIVLAMTLMAYGVSGPVLAMRNSWLGMRDAVIQAVSYVVIAIAVFDVAKYFVEEEVVQIKGKQTLAEARVSLTRFITTIIIAVFIEGLVGVFEVSNKSPADMVYPVFLLLTATLIVLVLGIYQRMSIGAEKERKEKDLPE</sequence>
<accession>A0A2S3VZF9</accession>
<feature type="transmembrane region" description="Helical" evidence="1">
    <location>
        <begin position="7"/>
        <end position="26"/>
    </location>
</feature>
<feature type="transmembrane region" description="Helical" evidence="1">
    <location>
        <begin position="46"/>
        <end position="67"/>
    </location>
</feature>
<keyword evidence="3" id="KW-1185">Reference proteome</keyword>
<evidence type="ECO:0000313" key="2">
    <source>
        <dbReference type="EMBL" id="POF62000.1"/>
    </source>
</evidence>
<keyword evidence="1" id="KW-1133">Transmembrane helix</keyword>
<feature type="transmembrane region" description="Helical" evidence="1">
    <location>
        <begin position="119"/>
        <end position="137"/>
    </location>
</feature>
<comment type="caution">
    <text evidence="2">The sequence shown here is derived from an EMBL/GenBank/DDBJ whole genome shotgun (WGS) entry which is preliminary data.</text>
</comment>
<gene>
    <name evidence="2" type="ORF">KMAL_23900</name>
</gene>
<organism evidence="2 3">
    <name type="scientific">Novacetimonas maltaceti</name>
    <dbReference type="NCBI Taxonomy" id="1203393"/>
    <lineage>
        <taxon>Bacteria</taxon>
        <taxon>Pseudomonadati</taxon>
        <taxon>Pseudomonadota</taxon>
        <taxon>Alphaproteobacteria</taxon>
        <taxon>Acetobacterales</taxon>
        <taxon>Acetobacteraceae</taxon>
        <taxon>Novacetimonas</taxon>
    </lineage>
</organism>
<dbReference type="RefSeq" id="WP_110095940.1">
    <property type="nucleotide sequence ID" value="NZ_NKUE01000027.1"/>
</dbReference>
<dbReference type="EMBL" id="POTC01000037">
    <property type="protein sequence ID" value="POF62000.1"/>
    <property type="molecule type" value="Genomic_DNA"/>
</dbReference>
<dbReference type="Proteomes" id="UP000237344">
    <property type="component" value="Unassembled WGS sequence"/>
</dbReference>